<gene>
    <name evidence="2" type="ORF">TW71_07780</name>
</gene>
<dbReference type="Gene3D" id="3.30.1330.40">
    <property type="entry name" value="RutC-like"/>
    <property type="match status" value="1"/>
</dbReference>
<name>A0A837G7E4_9VIBR</name>
<dbReference type="FunFam" id="3.30.1330.40:FF:000001">
    <property type="entry name" value="L-PSP family endoribonuclease"/>
    <property type="match status" value="1"/>
</dbReference>
<dbReference type="InterPro" id="IPR006056">
    <property type="entry name" value="RidA"/>
</dbReference>
<dbReference type="AlphaFoldDB" id="A0A837G7E4"/>
<organism evidence="2">
    <name type="scientific">Vibrio coralliilyticus</name>
    <dbReference type="NCBI Taxonomy" id="190893"/>
    <lineage>
        <taxon>Bacteria</taxon>
        <taxon>Pseudomonadati</taxon>
        <taxon>Pseudomonadota</taxon>
        <taxon>Gammaproteobacteria</taxon>
        <taxon>Vibrionales</taxon>
        <taxon>Vibrionaceae</taxon>
        <taxon>Vibrio</taxon>
    </lineage>
</organism>
<dbReference type="SUPFAM" id="SSF55298">
    <property type="entry name" value="YjgF-like"/>
    <property type="match status" value="1"/>
</dbReference>
<comment type="caution">
    <text evidence="2">The sequence shown here is derived from an EMBL/GenBank/DDBJ whole genome shotgun (WGS) entry which is preliminary data.</text>
</comment>
<comment type="similarity">
    <text evidence="1">Belongs to the RutC family.</text>
</comment>
<proteinExistence type="inferred from homology"/>
<dbReference type="Pfam" id="PF01042">
    <property type="entry name" value="Ribonuc_L-PSP"/>
    <property type="match status" value="1"/>
</dbReference>
<dbReference type="GO" id="GO:0005829">
    <property type="term" value="C:cytosol"/>
    <property type="evidence" value="ECO:0007669"/>
    <property type="project" value="TreeGrafter"/>
</dbReference>
<dbReference type="PANTHER" id="PTHR11803">
    <property type="entry name" value="2-IMINOBUTANOATE/2-IMINOPROPANOATE DEAMINASE RIDA"/>
    <property type="match status" value="1"/>
</dbReference>
<dbReference type="GO" id="GO:0019239">
    <property type="term" value="F:deaminase activity"/>
    <property type="evidence" value="ECO:0007669"/>
    <property type="project" value="TreeGrafter"/>
</dbReference>
<dbReference type="NCBIfam" id="TIGR00004">
    <property type="entry name" value="Rid family detoxifying hydrolase"/>
    <property type="match status" value="1"/>
</dbReference>
<protein>
    <submittedName>
        <fullName evidence="2">Endoribonuclease L-PSP</fullName>
    </submittedName>
</protein>
<accession>A0A837G7E4</accession>
<evidence type="ECO:0000313" key="2">
    <source>
        <dbReference type="EMBL" id="KJY74844.1"/>
    </source>
</evidence>
<dbReference type="EMBL" id="JXXR01000008">
    <property type="protein sequence ID" value="KJY74844.1"/>
    <property type="molecule type" value="Genomic_DNA"/>
</dbReference>
<dbReference type="InterPro" id="IPR035959">
    <property type="entry name" value="RutC-like_sf"/>
</dbReference>
<dbReference type="InterPro" id="IPR006175">
    <property type="entry name" value="YjgF/YER057c/UK114"/>
</dbReference>
<dbReference type="PANTHER" id="PTHR11803:SF58">
    <property type="entry name" value="PROTEIN HMF1-RELATED"/>
    <property type="match status" value="1"/>
</dbReference>
<sequence length="125" mass="13505">MKLISSKRAPKAMGPYSHAAILGKTLCVSGQLPLDPKTMGLVSDDVMIQTKQCLRNGLAIVEDAGSSKARIARVAVYLTDMDDFDRVNDVYETFFGGHKPARLCFAVAALPMAAKVEIEFIADLS</sequence>
<dbReference type="CDD" id="cd00448">
    <property type="entry name" value="YjgF_YER057c_UK114_family"/>
    <property type="match status" value="1"/>
</dbReference>
<evidence type="ECO:0000256" key="1">
    <source>
        <dbReference type="ARBA" id="ARBA00010552"/>
    </source>
</evidence>
<dbReference type="RefSeq" id="WP_045985475.1">
    <property type="nucleotide sequence ID" value="NZ_CP063053.1"/>
</dbReference>
<reference evidence="2" key="1">
    <citation type="journal article" date="2015" name="BMC Genomics">
        <title>Genome mining reveals unlocked bioactive potential of marine Gram-negative bacteria.</title>
        <authorList>
            <person name="Machado H."/>
            <person name="Sonnenschein E.C."/>
            <person name="Melchiorsen J."/>
            <person name="Gram L."/>
        </authorList>
    </citation>
    <scope>NUCLEOTIDE SEQUENCE</scope>
    <source>
        <strain evidence="2">S2052</strain>
    </source>
</reference>